<dbReference type="EC" id="2.1.1.-" evidence="4"/>
<dbReference type="SUPFAM" id="SSF53335">
    <property type="entry name" value="S-adenosyl-L-methionine-dependent methyltransferases"/>
    <property type="match status" value="1"/>
</dbReference>
<dbReference type="GO" id="GO:0008168">
    <property type="term" value="F:methyltransferase activity"/>
    <property type="evidence" value="ECO:0007669"/>
    <property type="project" value="UniProtKB-KW"/>
</dbReference>
<dbReference type="GO" id="GO:0032259">
    <property type="term" value="P:methylation"/>
    <property type="evidence" value="ECO:0007669"/>
    <property type="project" value="UniProtKB-KW"/>
</dbReference>
<evidence type="ECO:0000256" key="1">
    <source>
        <dbReference type="ARBA" id="ARBA00022603"/>
    </source>
</evidence>
<dbReference type="Pfam" id="PF01596">
    <property type="entry name" value="Methyltransf_3"/>
    <property type="match status" value="1"/>
</dbReference>
<keyword evidence="3" id="KW-0949">S-adenosyl-L-methionine</keyword>
<protein>
    <submittedName>
        <fullName evidence="4">O-methyltransferase</fullName>
        <ecNumber evidence="4">2.1.1.-</ecNumber>
    </submittedName>
</protein>
<dbReference type="RefSeq" id="WP_099232966.1">
    <property type="nucleotide sequence ID" value="NZ_CP017690.1"/>
</dbReference>
<keyword evidence="2 4" id="KW-0808">Transferase</keyword>
<keyword evidence="5" id="KW-1185">Reference proteome</keyword>
<reference evidence="4 5" key="1">
    <citation type="submission" date="2023-08" db="EMBL/GenBank/DDBJ databases">
        <title>Complete genome sequence of Geobacillus thermodenitrificans K1041, a genetically tractable strain representative of the genus Geobacillus.</title>
        <authorList>
            <person name="Kani S."/>
            <person name="Suzuki H."/>
        </authorList>
    </citation>
    <scope>NUCLEOTIDE SEQUENCE [LARGE SCALE GENOMIC DNA]</scope>
    <source>
        <strain evidence="4 5">K1041</strain>
    </source>
</reference>
<proteinExistence type="predicted"/>
<dbReference type="InterPro" id="IPR002935">
    <property type="entry name" value="SAM_O-MeTrfase"/>
</dbReference>
<sequence>MHPEHRFDPQDGLDVFRRLNRYMNELFGSQDEVLTNILRSIEVHGLPPISVSPATGKLLTMLVAISGAKRVLEIGALGGYSGVCLARGMGPEGTLTSLELVEDYARLAQHHLEKAGFGSQVTYIIGPALESLKTLVMDRQYFDFFFIDADKDNYVNYLDYCIQLAEPGAIIVADNTLAGSGIGSPRALERRGEIMKQFNETVALHPQLDAMFIPIGDGVTVARVKE</sequence>
<accession>A0ABY9QDF4</accession>
<dbReference type="EMBL" id="CP133461">
    <property type="protein sequence ID" value="WMV76940.1"/>
    <property type="molecule type" value="Genomic_DNA"/>
</dbReference>
<organism evidence="4 5">
    <name type="scientific">Geobacillus thermodenitrificans</name>
    <dbReference type="NCBI Taxonomy" id="33940"/>
    <lineage>
        <taxon>Bacteria</taxon>
        <taxon>Bacillati</taxon>
        <taxon>Bacillota</taxon>
        <taxon>Bacilli</taxon>
        <taxon>Bacillales</taxon>
        <taxon>Anoxybacillaceae</taxon>
        <taxon>Geobacillus</taxon>
    </lineage>
</organism>
<dbReference type="InterPro" id="IPR029063">
    <property type="entry name" value="SAM-dependent_MTases_sf"/>
</dbReference>
<dbReference type="PROSITE" id="PS51682">
    <property type="entry name" value="SAM_OMT_I"/>
    <property type="match status" value="1"/>
</dbReference>
<name>A0ABY9QDF4_GEOTD</name>
<evidence type="ECO:0000313" key="5">
    <source>
        <dbReference type="Proteomes" id="UP001297580"/>
    </source>
</evidence>
<evidence type="ECO:0000256" key="3">
    <source>
        <dbReference type="ARBA" id="ARBA00022691"/>
    </source>
</evidence>
<dbReference type="Proteomes" id="UP001297580">
    <property type="component" value="Chromosome"/>
</dbReference>
<evidence type="ECO:0000313" key="4">
    <source>
        <dbReference type="EMBL" id="WMV76940.1"/>
    </source>
</evidence>
<gene>
    <name evidence="4" type="ORF">HSX42_03935</name>
</gene>
<keyword evidence="1 4" id="KW-0489">Methyltransferase</keyword>
<dbReference type="PANTHER" id="PTHR10509">
    <property type="entry name" value="O-METHYLTRANSFERASE-RELATED"/>
    <property type="match status" value="1"/>
</dbReference>
<dbReference type="InterPro" id="IPR050362">
    <property type="entry name" value="Cation-dep_OMT"/>
</dbReference>
<dbReference type="Gene3D" id="3.40.50.150">
    <property type="entry name" value="Vaccinia Virus protein VP39"/>
    <property type="match status" value="1"/>
</dbReference>
<evidence type="ECO:0000256" key="2">
    <source>
        <dbReference type="ARBA" id="ARBA00022679"/>
    </source>
</evidence>
<dbReference type="PANTHER" id="PTHR10509:SF14">
    <property type="entry name" value="CAFFEOYL-COA O-METHYLTRANSFERASE 3-RELATED"/>
    <property type="match status" value="1"/>
</dbReference>